<name>A0ABP8EHS7_9MICO</name>
<dbReference type="RefSeq" id="WP_236863560.1">
    <property type="nucleotide sequence ID" value="NZ_BAABAZ010000004.1"/>
</dbReference>
<dbReference type="InterPro" id="IPR029045">
    <property type="entry name" value="ClpP/crotonase-like_dom_sf"/>
</dbReference>
<keyword evidence="4" id="KW-1185">Reference proteome</keyword>
<protein>
    <submittedName>
        <fullName evidence="3">Crotonase/enoyl-CoA hydratase family protein</fullName>
    </submittedName>
</protein>
<evidence type="ECO:0000256" key="1">
    <source>
        <dbReference type="ARBA" id="ARBA00005254"/>
    </source>
</evidence>
<evidence type="ECO:0000313" key="4">
    <source>
        <dbReference type="Proteomes" id="UP001501586"/>
    </source>
</evidence>
<dbReference type="NCBIfam" id="NF005699">
    <property type="entry name" value="PRK07509.1"/>
    <property type="match status" value="1"/>
</dbReference>
<dbReference type="PANTHER" id="PTHR43149">
    <property type="entry name" value="ENOYL-COA HYDRATASE"/>
    <property type="match status" value="1"/>
</dbReference>
<dbReference type="PROSITE" id="PS00166">
    <property type="entry name" value="ENOYL_COA_HYDRATASE"/>
    <property type="match status" value="1"/>
</dbReference>
<dbReference type="InterPro" id="IPR001753">
    <property type="entry name" value="Enoyl-CoA_hydra/iso"/>
</dbReference>
<dbReference type="Gene3D" id="3.90.226.10">
    <property type="entry name" value="2-enoyl-CoA Hydratase, Chain A, domain 1"/>
    <property type="match status" value="1"/>
</dbReference>
<dbReference type="InterPro" id="IPR045002">
    <property type="entry name" value="Ech1-like"/>
</dbReference>
<evidence type="ECO:0000313" key="3">
    <source>
        <dbReference type="EMBL" id="GAA4283506.1"/>
    </source>
</evidence>
<dbReference type="CDD" id="cd06558">
    <property type="entry name" value="crotonase-like"/>
    <property type="match status" value="1"/>
</dbReference>
<organism evidence="3 4">
    <name type="scientific">Brevibacterium daeguense</name>
    <dbReference type="NCBI Taxonomy" id="909936"/>
    <lineage>
        <taxon>Bacteria</taxon>
        <taxon>Bacillati</taxon>
        <taxon>Actinomycetota</taxon>
        <taxon>Actinomycetes</taxon>
        <taxon>Micrococcales</taxon>
        <taxon>Brevibacteriaceae</taxon>
        <taxon>Brevibacterium</taxon>
    </lineage>
</organism>
<proteinExistence type="inferred from homology"/>
<dbReference type="PANTHER" id="PTHR43149:SF1">
    <property type="entry name" value="DELTA(3,5)-DELTA(2,4)-DIENOYL-COA ISOMERASE, MITOCHONDRIAL"/>
    <property type="match status" value="1"/>
</dbReference>
<dbReference type="InterPro" id="IPR018376">
    <property type="entry name" value="Enoyl-CoA_hyd/isom_CS"/>
</dbReference>
<gene>
    <name evidence="3" type="ORF">GCM10022261_10370</name>
</gene>
<comment type="caution">
    <text evidence="3">The sequence shown here is derived from an EMBL/GenBank/DDBJ whole genome shotgun (WGS) entry which is preliminary data.</text>
</comment>
<accession>A0ABP8EHS7</accession>
<reference evidence="4" key="1">
    <citation type="journal article" date="2019" name="Int. J. Syst. Evol. Microbiol.">
        <title>The Global Catalogue of Microorganisms (GCM) 10K type strain sequencing project: providing services to taxonomists for standard genome sequencing and annotation.</title>
        <authorList>
            <consortium name="The Broad Institute Genomics Platform"/>
            <consortium name="The Broad Institute Genome Sequencing Center for Infectious Disease"/>
            <person name="Wu L."/>
            <person name="Ma J."/>
        </authorList>
    </citation>
    <scope>NUCLEOTIDE SEQUENCE [LARGE SCALE GENOMIC DNA]</scope>
    <source>
        <strain evidence="4">JCM 17458</strain>
    </source>
</reference>
<evidence type="ECO:0000256" key="2">
    <source>
        <dbReference type="RuleBase" id="RU003707"/>
    </source>
</evidence>
<dbReference type="EMBL" id="BAABAZ010000004">
    <property type="protein sequence ID" value="GAA4283506.1"/>
    <property type="molecule type" value="Genomic_DNA"/>
</dbReference>
<dbReference type="SUPFAM" id="SSF52096">
    <property type="entry name" value="ClpP/crotonase"/>
    <property type="match status" value="1"/>
</dbReference>
<dbReference type="Pfam" id="PF00378">
    <property type="entry name" value="ECH_1"/>
    <property type="match status" value="1"/>
</dbReference>
<dbReference type="Proteomes" id="UP001501586">
    <property type="component" value="Unassembled WGS sequence"/>
</dbReference>
<comment type="similarity">
    <text evidence="1 2">Belongs to the enoyl-CoA hydratase/isomerase family.</text>
</comment>
<sequence>MTETASHGTVTLTIDDRLAHVQLVRPEKLNSLTREVFEDLVEIGQRLRGRTDVACVVLTGEGRAFCAGLDLGEFGKMKTGEKNPAVSLTDRVGAARALGQQAVHIWSLLEVPVIAGVHGVAFGGGLQIAMGADVRVVAPDTKMSMMEVNWGLVPDMTGTQVLPRLVGPSQAKLLTFTGEVFSGARAGEIGLADEVADSAVERALEIGRDIADKSRSALVWAKKLIDMAGTVDLAEGLDAEQDALAELMGGPEQVAAVDRRMAQLAARKKESVS</sequence>